<reference evidence="2 3" key="1">
    <citation type="journal article" date="2018" name="Nat. Ecol. Evol.">
        <title>Pezizomycetes genomes reveal the molecular basis of ectomycorrhizal truffle lifestyle.</title>
        <authorList>
            <person name="Murat C."/>
            <person name="Payen T."/>
            <person name="Noel B."/>
            <person name="Kuo A."/>
            <person name="Morin E."/>
            <person name="Chen J."/>
            <person name="Kohler A."/>
            <person name="Krizsan K."/>
            <person name="Balestrini R."/>
            <person name="Da Silva C."/>
            <person name="Montanini B."/>
            <person name="Hainaut M."/>
            <person name="Levati E."/>
            <person name="Barry K.W."/>
            <person name="Belfiori B."/>
            <person name="Cichocki N."/>
            <person name="Clum A."/>
            <person name="Dockter R.B."/>
            <person name="Fauchery L."/>
            <person name="Guy J."/>
            <person name="Iotti M."/>
            <person name="Le Tacon F."/>
            <person name="Lindquist E.A."/>
            <person name="Lipzen A."/>
            <person name="Malagnac F."/>
            <person name="Mello A."/>
            <person name="Molinier V."/>
            <person name="Miyauchi S."/>
            <person name="Poulain J."/>
            <person name="Riccioni C."/>
            <person name="Rubini A."/>
            <person name="Sitrit Y."/>
            <person name="Splivallo R."/>
            <person name="Traeger S."/>
            <person name="Wang M."/>
            <person name="Zifcakova L."/>
            <person name="Wipf D."/>
            <person name="Zambonelli A."/>
            <person name="Paolocci F."/>
            <person name="Nowrousian M."/>
            <person name="Ottonello S."/>
            <person name="Baldrian P."/>
            <person name="Spatafora J.W."/>
            <person name="Henrissat B."/>
            <person name="Nagy L.G."/>
            <person name="Aury J.M."/>
            <person name="Wincker P."/>
            <person name="Grigoriev I.V."/>
            <person name="Bonfante P."/>
            <person name="Martin F.M."/>
        </authorList>
    </citation>
    <scope>NUCLEOTIDE SEQUENCE [LARGE SCALE GENOMIC DNA]</scope>
    <source>
        <strain evidence="2 3">ATCC MYA-4762</strain>
    </source>
</reference>
<proteinExistence type="predicted"/>
<dbReference type="Pfam" id="PF24483">
    <property type="entry name" value="DUF7582"/>
    <property type="match status" value="1"/>
</dbReference>
<feature type="non-terminal residue" evidence="2">
    <location>
        <position position="1"/>
    </location>
</feature>
<feature type="domain" description="DUF7582" evidence="1">
    <location>
        <begin position="1"/>
        <end position="193"/>
    </location>
</feature>
<keyword evidence="3" id="KW-1185">Reference proteome</keyword>
<dbReference type="InterPro" id="IPR056004">
    <property type="entry name" value="DUF7582"/>
</dbReference>
<dbReference type="STRING" id="1051890.A0A3N4LN34"/>
<accession>A0A3N4LN34</accession>
<gene>
    <name evidence="2" type="ORF">L211DRAFT_764663</name>
</gene>
<dbReference type="EMBL" id="ML121542">
    <property type="protein sequence ID" value="RPB24294.1"/>
    <property type="molecule type" value="Genomic_DNA"/>
</dbReference>
<evidence type="ECO:0000313" key="3">
    <source>
        <dbReference type="Proteomes" id="UP000267821"/>
    </source>
</evidence>
<protein>
    <recommendedName>
        <fullName evidence="1">DUF7582 domain-containing protein</fullName>
    </recommendedName>
</protein>
<evidence type="ECO:0000259" key="1">
    <source>
        <dbReference type="Pfam" id="PF24483"/>
    </source>
</evidence>
<dbReference type="OrthoDB" id="5350192at2759"/>
<dbReference type="AlphaFoldDB" id="A0A3N4LN34"/>
<dbReference type="InParanoid" id="A0A3N4LN34"/>
<evidence type="ECO:0000313" key="2">
    <source>
        <dbReference type="EMBL" id="RPB24294.1"/>
    </source>
</evidence>
<sequence length="220" mass="25059">EALDYISERLRRKEKHLNLIITGEAFSCLHLNTTNLCSNISIIPASPLSEKEMTHLATSAKKAAKKFNLGADWINNRGQAKAEKQGYLSDVVQESLKQKEVIYSSEALVLYAVDYTYALKSKLHEMSMTGRDSPPPSISAIEDTVTILHKLVTKKNRGRPVKKGYLSTHYPNLEMSDSTLLRVGATYEWKYHKRGISGVNDEWLEWRREGRLDLDFELED</sequence>
<organism evidence="2 3">
    <name type="scientific">Terfezia boudieri ATCC MYA-4762</name>
    <dbReference type="NCBI Taxonomy" id="1051890"/>
    <lineage>
        <taxon>Eukaryota</taxon>
        <taxon>Fungi</taxon>
        <taxon>Dikarya</taxon>
        <taxon>Ascomycota</taxon>
        <taxon>Pezizomycotina</taxon>
        <taxon>Pezizomycetes</taxon>
        <taxon>Pezizales</taxon>
        <taxon>Pezizaceae</taxon>
        <taxon>Terfezia</taxon>
    </lineage>
</organism>
<name>A0A3N4LN34_9PEZI</name>
<dbReference type="Proteomes" id="UP000267821">
    <property type="component" value="Unassembled WGS sequence"/>
</dbReference>
<feature type="non-terminal residue" evidence="2">
    <location>
        <position position="220"/>
    </location>
</feature>